<sequence length="62" mass="7196">MKIVVINGTEVKGCTYRMKELFLENLRNGNDIIEFYLPKDMPKFCSGCKTCFLKKRVIMPSC</sequence>
<proteinExistence type="predicted"/>
<name>A0A1H2ZL13_9FIRM</name>
<reference evidence="1 2" key="1">
    <citation type="submission" date="2016-10" db="EMBL/GenBank/DDBJ databases">
        <authorList>
            <person name="de Groot N.N."/>
        </authorList>
    </citation>
    <scope>NUCLEOTIDE SEQUENCE [LARGE SCALE GENOMIC DNA]</scope>
    <source>
        <strain evidence="1 2">DSM 23310</strain>
    </source>
</reference>
<dbReference type="SUPFAM" id="SSF52218">
    <property type="entry name" value="Flavoproteins"/>
    <property type="match status" value="1"/>
</dbReference>
<organism evidence="1 2">
    <name type="scientific">Tepidimicrobium xylanilyticum</name>
    <dbReference type="NCBI Taxonomy" id="1123352"/>
    <lineage>
        <taxon>Bacteria</taxon>
        <taxon>Bacillati</taxon>
        <taxon>Bacillota</taxon>
        <taxon>Tissierellia</taxon>
        <taxon>Tissierellales</taxon>
        <taxon>Tepidimicrobiaceae</taxon>
        <taxon>Tepidimicrobium</taxon>
    </lineage>
</organism>
<dbReference type="AlphaFoldDB" id="A0A1H2ZL13"/>
<dbReference type="Proteomes" id="UP000198828">
    <property type="component" value="Unassembled WGS sequence"/>
</dbReference>
<dbReference type="InterPro" id="IPR029039">
    <property type="entry name" value="Flavoprotein-like_sf"/>
</dbReference>
<dbReference type="EMBL" id="FNNG01000007">
    <property type="protein sequence ID" value="SDX18061.1"/>
    <property type="molecule type" value="Genomic_DNA"/>
</dbReference>
<protein>
    <recommendedName>
        <fullName evidence="3">NADPH-dependent FMN reductase</fullName>
    </recommendedName>
</protein>
<accession>A0A1H2ZL13</accession>
<dbReference type="RefSeq" id="WP_200773715.1">
    <property type="nucleotide sequence ID" value="NZ_FNNG01000007.1"/>
</dbReference>
<evidence type="ECO:0008006" key="3">
    <source>
        <dbReference type="Google" id="ProtNLM"/>
    </source>
</evidence>
<dbReference type="Gene3D" id="3.40.50.360">
    <property type="match status" value="1"/>
</dbReference>
<keyword evidence="2" id="KW-1185">Reference proteome</keyword>
<evidence type="ECO:0000313" key="2">
    <source>
        <dbReference type="Proteomes" id="UP000198828"/>
    </source>
</evidence>
<gene>
    <name evidence="1" type="ORF">SAMN05660923_01872</name>
</gene>
<evidence type="ECO:0000313" key="1">
    <source>
        <dbReference type="EMBL" id="SDX18061.1"/>
    </source>
</evidence>